<protein>
    <submittedName>
        <fullName evidence="1">10264_t:CDS:1</fullName>
    </submittedName>
</protein>
<keyword evidence="2" id="KW-1185">Reference proteome</keyword>
<dbReference type="Proteomes" id="UP000789860">
    <property type="component" value="Unassembled WGS sequence"/>
</dbReference>
<evidence type="ECO:0000313" key="2">
    <source>
        <dbReference type="Proteomes" id="UP000789860"/>
    </source>
</evidence>
<feature type="non-terminal residue" evidence="1">
    <location>
        <position position="1"/>
    </location>
</feature>
<dbReference type="EMBL" id="CAJVPM010022765">
    <property type="protein sequence ID" value="CAG8646556.1"/>
    <property type="molecule type" value="Genomic_DNA"/>
</dbReference>
<evidence type="ECO:0000313" key="1">
    <source>
        <dbReference type="EMBL" id="CAG8646556.1"/>
    </source>
</evidence>
<organism evidence="1 2">
    <name type="scientific">Scutellospora calospora</name>
    <dbReference type="NCBI Taxonomy" id="85575"/>
    <lineage>
        <taxon>Eukaryota</taxon>
        <taxon>Fungi</taxon>
        <taxon>Fungi incertae sedis</taxon>
        <taxon>Mucoromycota</taxon>
        <taxon>Glomeromycotina</taxon>
        <taxon>Glomeromycetes</taxon>
        <taxon>Diversisporales</taxon>
        <taxon>Gigasporaceae</taxon>
        <taxon>Scutellospora</taxon>
    </lineage>
</organism>
<comment type="caution">
    <text evidence="1">The sequence shown here is derived from an EMBL/GenBank/DDBJ whole genome shotgun (WGS) entry which is preliminary data.</text>
</comment>
<proteinExistence type="predicted"/>
<accession>A0ACA9NIE0</accession>
<sequence length="178" mass="20396">IKKAGDIIPQVIQEEIYQNCPNEDCSERNIKSLTLFSSKPGMDIKGISEMVIRKLYQTNLLKTPADFYYLEPRKKELLKIEGLQRKSVNNLLNSVERSKKMPFFCLITALGIPLLGKVKARKLADFYSDLISFIQAIEENKLDLIGQKLGAETQKEVMNYFQKPKNLSILKELVKVNN</sequence>
<gene>
    <name evidence="1" type="ORF">SCALOS_LOCUS8512</name>
</gene>
<name>A0ACA9NIE0_9GLOM</name>
<reference evidence="1" key="1">
    <citation type="submission" date="2021-06" db="EMBL/GenBank/DDBJ databases">
        <authorList>
            <person name="Kallberg Y."/>
            <person name="Tangrot J."/>
            <person name="Rosling A."/>
        </authorList>
    </citation>
    <scope>NUCLEOTIDE SEQUENCE</scope>
    <source>
        <strain evidence="1">AU212A</strain>
    </source>
</reference>